<organism evidence="3 4">
    <name type="scientific">Caligus rogercresseyi</name>
    <name type="common">Sea louse</name>
    <dbReference type="NCBI Taxonomy" id="217165"/>
    <lineage>
        <taxon>Eukaryota</taxon>
        <taxon>Metazoa</taxon>
        <taxon>Ecdysozoa</taxon>
        <taxon>Arthropoda</taxon>
        <taxon>Crustacea</taxon>
        <taxon>Multicrustacea</taxon>
        <taxon>Hexanauplia</taxon>
        <taxon>Copepoda</taxon>
        <taxon>Siphonostomatoida</taxon>
        <taxon>Caligidae</taxon>
        <taxon>Caligus</taxon>
    </lineage>
</organism>
<feature type="domain" description="PiggyBac transposable element-derived protein" evidence="2">
    <location>
        <begin position="1"/>
        <end position="48"/>
    </location>
</feature>
<dbReference type="Proteomes" id="UP000595437">
    <property type="component" value="Chromosome 10"/>
</dbReference>
<dbReference type="Pfam" id="PF13843">
    <property type="entry name" value="DDE_Tnp_1_7"/>
    <property type="match status" value="1"/>
</dbReference>
<accession>A0A7T8H181</accession>
<evidence type="ECO:0000256" key="1">
    <source>
        <dbReference type="SAM" id="MobiDB-lite"/>
    </source>
</evidence>
<dbReference type="AlphaFoldDB" id="A0A7T8H181"/>
<feature type="region of interest" description="Disordered" evidence="1">
    <location>
        <begin position="40"/>
        <end position="66"/>
    </location>
</feature>
<evidence type="ECO:0000313" key="3">
    <source>
        <dbReference type="EMBL" id="QQP41584.1"/>
    </source>
</evidence>
<evidence type="ECO:0000259" key="2">
    <source>
        <dbReference type="Pfam" id="PF13843"/>
    </source>
</evidence>
<reference evidence="4" key="1">
    <citation type="submission" date="2021-01" db="EMBL/GenBank/DDBJ databases">
        <title>Caligus Genome Assembly.</title>
        <authorList>
            <person name="Gallardo-Escarate C."/>
        </authorList>
    </citation>
    <scope>NUCLEOTIDE SEQUENCE [LARGE SCALE GENOMIC DNA]</scope>
</reference>
<gene>
    <name evidence="3" type="ORF">FKW44_016003</name>
</gene>
<dbReference type="InterPro" id="IPR029526">
    <property type="entry name" value="PGBD"/>
</dbReference>
<dbReference type="EMBL" id="CP045899">
    <property type="protein sequence ID" value="QQP41584.1"/>
    <property type="molecule type" value="Genomic_DNA"/>
</dbReference>
<protein>
    <recommendedName>
        <fullName evidence="2">PiggyBac transposable element-derived protein domain-containing protein</fullName>
    </recommendedName>
</protein>
<proteinExistence type="predicted"/>
<evidence type="ECO:0000313" key="4">
    <source>
        <dbReference type="Proteomes" id="UP000595437"/>
    </source>
</evidence>
<sequence length="66" mass="7574">MKLAEQYLNERRNINSDNFFTTLKLAKSLKKKEYEHCGNYGNNEEGGAQSNQEHETASEFCNSIEA</sequence>
<keyword evidence="4" id="KW-1185">Reference proteome</keyword>
<name>A0A7T8H181_CALRO</name>